<evidence type="ECO:0000256" key="4">
    <source>
        <dbReference type="SAM" id="Coils"/>
    </source>
</evidence>
<comment type="caution">
    <text evidence="8">The sequence shown here is derived from an EMBL/GenBank/DDBJ whole genome shotgun (WGS) entry which is preliminary data.</text>
</comment>
<accession>A0ABD5NG47</accession>
<dbReference type="PROSITE" id="PS50112">
    <property type="entry name" value="PAS"/>
    <property type="match status" value="1"/>
</dbReference>
<dbReference type="Proteomes" id="UP001595660">
    <property type="component" value="Unassembled WGS sequence"/>
</dbReference>
<dbReference type="Gene3D" id="1.10.287.950">
    <property type="entry name" value="Methyl-accepting chemotaxis protein"/>
    <property type="match status" value="1"/>
</dbReference>
<dbReference type="Gene3D" id="3.30.450.20">
    <property type="entry name" value="PAS domain"/>
    <property type="match status" value="1"/>
</dbReference>
<dbReference type="GeneID" id="69118887"/>
<feature type="domain" description="PAS" evidence="7">
    <location>
        <begin position="38"/>
        <end position="113"/>
    </location>
</feature>
<feature type="compositionally biased region" description="Low complexity" evidence="5">
    <location>
        <begin position="1"/>
        <end position="15"/>
    </location>
</feature>
<feature type="coiled-coil region" evidence="4">
    <location>
        <begin position="317"/>
        <end position="372"/>
    </location>
</feature>
<dbReference type="Pfam" id="PF08448">
    <property type="entry name" value="PAS_4"/>
    <property type="match status" value="1"/>
</dbReference>
<keyword evidence="4" id="KW-0175">Coiled coil</keyword>
<dbReference type="SUPFAM" id="SSF58104">
    <property type="entry name" value="Methyl-accepting chemotaxis protein (MCP) signaling domain"/>
    <property type="match status" value="1"/>
</dbReference>
<dbReference type="InterPro" id="IPR013656">
    <property type="entry name" value="PAS_4"/>
</dbReference>
<dbReference type="Pfam" id="PF00015">
    <property type="entry name" value="MCPsignal"/>
    <property type="match status" value="1"/>
</dbReference>
<dbReference type="PANTHER" id="PTHR32089:SF112">
    <property type="entry name" value="LYSOZYME-LIKE PROTEIN-RELATED"/>
    <property type="match status" value="1"/>
</dbReference>
<proteinExistence type="inferred from homology"/>
<keyword evidence="9" id="KW-1185">Reference proteome</keyword>
<keyword evidence="1 3" id="KW-0807">Transducer</keyword>
<evidence type="ECO:0000256" key="5">
    <source>
        <dbReference type="SAM" id="MobiDB-lite"/>
    </source>
</evidence>
<protein>
    <submittedName>
        <fullName evidence="8">Methyl-accepting chemotaxis protein</fullName>
    </submittedName>
</protein>
<dbReference type="PROSITE" id="PS50111">
    <property type="entry name" value="CHEMOTAXIS_TRANSDUC_2"/>
    <property type="match status" value="1"/>
</dbReference>
<dbReference type="RefSeq" id="WP_232570772.1">
    <property type="nucleotide sequence ID" value="NZ_CP089466.1"/>
</dbReference>
<evidence type="ECO:0000256" key="3">
    <source>
        <dbReference type="PROSITE-ProRule" id="PRU00284"/>
    </source>
</evidence>
<feature type="region of interest" description="Disordered" evidence="5">
    <location>
        <begin position="1"/>
        <end position="29"/>
    </location>
</feature>
<evidence type="ECO:0000313" key="9">
    <source>
        <dbReference type="Proteomes" id="UP001595660"/>
    </source>
</evidence>
<dbReference type="InterPro" id="IPR000014">
    <property type="entry name" value="PAS"/>
</dbReference>
<dbReference type="InterPro" id="IPR004089">
    <property type="entry name" value="MCPsignal_dom"/>
</dbReference>
<evidence type="ECO:0000259" key="6">
    <source>
        <dbReference type="PROSITE" id="PS50111"/>
    </source>
</evidence>
<sequence length="458" mass="48712">MSTTTGRGSATATDRLLPEDIAGEPDDAETLRRQRDFYKHLFESAVESFPHPVGVVDDGGVVTHWNPGLADLVQVPAEEAVGQTAYDVVGTEGEDEVLSERVARTGETVVEDQIRSGETPTGESWHVRGAAFPVEGPDGDVVGAFQVNTEVTEIVEKNRALSELQDRVTEEVATATESLRDALAETAENAAAIEATTDEQADEVASIRREFGTVCEESEAAAETARAVDARGDDIEDAMDDAEASVTAVVGSVESAADVAADVRERAEELDERADAITRVTETIEEVATQTNLLALNANIEAARASAGGNDGFEVVADEVKELATRAQEEAEKVTEEVAATRDTIDETVAGVEQLDDRLGAATDEARDLESTQAAIADDVRAATADVASVADAVTEQADRTRSLEGDIERLADRTRDVSGRVSDIAAATTEQTETVGELDETVKQVAREFEAYELGEE</sequence>
<evidence type="ECO:0000256" key="1">
    <source>
        <dbReference type="ARBA" id="ARBA00023224"/>
    </source>
</evidence>
<gene>
    <name evidence="8" type="ORF">ACFOKC_10290</name>
</gene>
<dbReference type="SUPFAM" id="SSF55785">
    <property type="entry name" value="PYP-like sensor domain (PAS domain)"/>
    <property type="match status" value="1"/>
</dbReference>
<dbReference type="AlphaFoldDB" id="A0ABD5NG47"/>
<dbReference type="NCBIfam" id="TIGR00229">
    <property type="entry name" value="sensory_box"/>
    <property type="match status" value="1"/>
</dbReference>
<reference evidence="8 9" key="1">
    <citation type="journal article" date="2019" name="Int. J. Syst. Evol. Microbiol.">
        <title>The Global Catalogue of Microorganisms (GCM) 10K type strain sequencing project: providing services to taxonomists for standard genome sequencing and annotation.</title>
        <authorList>
            <consortium name="The Broad Institute Genomics Platform"/>
            <consortium name="The Broad Institute Genome Sequencing Center for Infectious Disease"/>
            <person name="Wu L."/>
            <person name="Ma J."/>
        </authorList>
    </citation>
    <scope>NUCLEOTIDE SEQUENCE [LARGE SCALE GENOMIC DNA]</scope>
    <source>
        <strain evidence="8 9">CGMCC 1.12562</strain>
    </source>
</reference>
<evidence type="ECO:0000313" key="8">
    <source>
        <dbReference type="EMBL" id="MFC3478111.1"/>
    </source>
</evidence>
<dbReference type="SMART" id="SM00091">
    <property type="entry name" value="PAS"/>
    <property type="match status" value="1"/>
</dbReference>
<name>A0ABD5NG47_9EURY</name>
<dbReference type="GO" id="GO:0007165">
    <property type="term" value="P:signal transduction"/>
    <property type="evidence" value="ECO:0007669"/>
    <property type="project" value="UniProtKB-KW"/>
</dbReference>
<feature type="coiled-coil region" evidence="4">
    <location>
        <begin position="253"/>
        <end position="280"/>
    </location>
</feature>
<dbReference type="PANTHER" id="PTHR32089">
    <property type="entry name" value="METHYL-ACCEPTING CHEMOTAXIS PROTEIN MCPB"/>
    <property type="match status" value="1"/>
</dbReference>
<dbReference type="InterPro" id="IPR035965">
    <property type="entry name" value="PAS-like_dom_sf"/>
</dbReference>
<comment type="similarity">
    <text evidence="2">Belongs to the methyl-accepting chemotaxis (MCP) protein family.</text>
</comment>
<organism evidence="8 9">
    <name type="scientific">Halobacterium litoreum</name>
    <dbReference type="NCBI Taxonomy" id="2039234"/>
    <lineage>
        <taxon>Archaea</taxon>
        <taxon>Methanobacteriati</taxon>
        <taxon>Methanobacteriota</taxon>
        <taxon>Stenosarchaea group</taxon>
        <taxon>Halobacteria</taxon>
        <taxon>Halobacteriales</taxon>
        <taxon>Halobacteriaceae</taxon>
        <taxon>Halobacterium</taxon>
    </lineage>
</organism>
<feature type="domain" description="Methyl-accepting transducer" evidence="6">
    <location>
        <begin position="175"/>
        <end position="412"/>
    </location>
</feature>
<evidence type="ECO:0000259" key="7">
    <source>
        <dbReference type="PROSITE" id="PS50112"/>
    </source>
</evidence>
<evidence type="ECO:0000256" key="2">
    <source>
        <dbReference type="ARBA" id="ARBA00029447"/>
    </source>
</evidence>
<dbReference type="EMBL" id="JBHRWN010000002">
    <property type="protein sequence ID" value="MFC3478111.1"/>
    <property type="molecule type" value="Genomic_DNA"/>
</dbReference>
<dbReference type="SMART" id="SM00283">
    <property type="entry name" value="MA"/>
    <property type="match status" value="1"/>
</dbReference>